<comment type="catalytic activity">
    <reaction evidence="5">
        <text>(sulfur carrier)-H + L-cysteine = (sulfur carrier)-SH + L-alanine</text>
        <dbReference type="Rhea" id="RHEA:43892"/>
        <dbReference type="Rhea" id="RHEA-COMP:14737"/>
        <dbReference type="Rhea" id="RHEA-COMP:14739"/>
        <dbReference type="ChEBI" id="CHEBI:29917"/>
        <dbReference type="ChEBI" id="CHEBI:35235"/>
        <dbReference type="ChEBI" id="CHEBI:57972"/>
        <dbReference type="ChEBI" id="CHEBI:64428"/>
        <dbReference type="EC" id="2.8.1.7"/>
    </reaction>
</comment>
<dbReference type="EMBL" id="ACJM01000002">
    <property type="protein sequence ID" value="EEG78535.1"/>
    <property type="molecule type" value="Genomic_DNA"/>
</dbReference>
<dbReference type="RefSeq" id="WP_008514482.1">
    <property type="nucleotide sequence ID" value="NZ_ACJM01000002.1"/>
</dbReference>
<reference evidence="8 9" key="1">
    <citation type="submission" date="2009-02" db="EMBL/GenBank/DDBJ databases">
        <title>Sequencing of the draft genome and assembly of Dethiobacter alkaliphilus AHT 1.</title>
        <authorList>
            <consortium name="US DOE Joint Genome Institute (JGI-PGF)"/>
            <person name="Lucas S."/>
            <person name="Copeland A."/>
            <person name="Lapidus A."/>
            <person name="Glavina del Rio T."/>
            <person name="Dalin E."/>
            <person name="Tice H."/>
            <person name="Bruce D."/>
            <person name="Goodwin L."/>
            <person name="Pitluck S."/>
            <person name="Larimer F."/>
            <person name="Land M.L."/>
            <person name="Hauser L."/>
            <person name="Muyzer G."/>
        </authorList>
    </citation>
    <scope>NUCLEOTIDE SEQUENCE [LARGE SCALE GENOMIC DNA]</scope>
    <source>
        <strain evidence="8 9">AHT 1</strain>
    </source>
</reference>
<dbReference type="Gene3D" id="3.90.1150.10">
    <property type="entry name" value="Aspartate Aminotransferase, domain 1"/>
    <property type="match status" value="1"/>
</dbReference>
<dbReference type="PANTHER" id="PTHR43586:SF4">
    <property type="entry name" value="ISOPENICILLIN N EPIMERASE"/>
    <property type="match status" value="1"/>
</dbReference>
<evidence type="ECO:0000259" key="7">
    <source>
        <dbReference type="Pfam" id="PF00266"/>
    </source>
</evidence>
<dbReference type="EC" id="2.8.1.7" evidence="3"/>
<dbReference type="InterPro" id="IPR020578">
    <property type="entry name" value="Aminotrans_V_PyrdxlP_BS"/>
</dbReference>
<dbReference type="Gene3D" id="3.40.640.10">
    <property type="entry name" value="Type I PLP-dependent aspartate aminotransferase-like (Major domain)"/>
    <property type="match status" value="1"/>
</dbReference>
<dbReference type="InterPro" id="IPR000192">
    <property type="entry name" value="Aminotrans_V_dom"/>
</dbReference>
<feature type="domain" description="Aminotransferase class V" evidence="7">
    <location>
        <begin position="4"/>
        <end position="372"/>
    </location>
</feature>
<evidence type="ECO:0000256" key="2">
    <source>
        <dbReference type="ARBA" id="ARBA00010447"/>
    </source>
</evidence>
<dbReference type="InterPro" id="IPR016454">
    <property type="entry name" value="Cysteine_dSase"/>
</dbReference>
<keyword evidence="4" id="KW-0663">Pyridoxal phosphate</keyword>
<dbReference type="OrthoDB" id="9804366at2"/>
<accession>C0GDQ2</accession>
<comment type="cofactor">
    <cofactor evidence="1 6">
        <name>pyridoxal 5'-phosphate</name>
        <dbReference type="ChEBI" id="CHEBI:597326"/>
    </cofactor>
</comment>
<dbReference type="InterPro" id="IPR015424">
    <property type="entry name" value="PyrdxlP-dep_Trfase"/>
</dbReference>
<evidence type="ECO:0000256" key="4">
    <source>
        <dbReference type="ARBA" id="ARBA00022898"/>
    </source>
</evidence>
<dbReference type="PANTHER" id="PTHR43586">
    <property type="entry name" value="CYSTEINE DESULFURASE"/>
    <property type="match status" value="1"/>
</dbReference>
<dbReference type="AlphaFoldDB" id="C0GDQ2"/>
<dbReference type="InterPro" id="IPR015422">
    <property type="entry name" value="PyrdxlP-dep_Trfase_small"/>
</dbReference>
<organism evidence="8 9">
    <name type="scientific">Dethiobacter alkaliphilus AHT 1</name>
    <dbReference type="NCBI Taxonomy" id="555088"/>
    <lineage>
        <taxon>Bacteria</taxon>
        <taxon>Bacillati</taxon>
        <taxon>Bacillota</taxon>
        <taxon>Dethiobacteria</taxon>
        <taxon>Dethiobacterales</taxon>
        <taxon>Dethiobacteraceae</taxon>
        <taxon>Dethiobacter</taxon>
    </lineage>
</organism>
<sequence>MQEIYADHGATTYPRPPQVIDEMTHYMRDIGCSPGRGGYAKALDAARMVYETRHLLARFFNVPTPEQVIFTPNITYSLNMAIKGLLKEGDHVLISSMEHNAVVRPLTSLAGEKNISVEQLPCAADGSLDPRQVKKALRPQTRLVILTHASNVAGTILPVYEIGEILQQTNTFFCVDAAQTAGSEVVDFKALHCDYLAFTGHKGLLGPPGIGGLCLSERAVSVTAPLVEGGTGSRSEEETQPDFLPDKFESGTQNVPGIAGLAAGIRLINEVGRENIGKDKHRFTAQFLAGLAEIPEITVYGINDPDKMVATISINIDGIDNGDLSFMLEQGYGIMTRSGLHCAPLAHKTLGTFPQGTLRFSFGYKNTPEQINSILQALQEIVKER</sequence>
<dbReference type="NCBIfam" id="TIGR01977">
    <property type="entry name" value="am_tr_V_EF2568"/>
    <property type="match status" value="1"/>
</dbReference>
<gene>
    <name evidence="8" type="ORF">DealDRAFT_0465</name>
</gene>
<dbReference type="PROSITE" id="PS00595">
    <property type="entry name" value="AA_TRANSFER_CLASS_5"/>
    <property type="match status" value="1"/>
</dbReference>
<evidence type="ECO:0000313" key="9">
    <source>
        <dbReference type="Proteomes" id="UP000006443"/>
    </source>
</evidence>
<evidence type="ECO:0000256" key="3">
    <source>
        <dbReference type="ARBA" id="ARBA00012239"/>
    </source>
</evidence>
<comment type="caution">
    <text evidence="8">The sequence shown here is derived from an EMBL/GenBank/DDBJ whole genome shotgun (WGS) entry which is preliminary data.</text>
</comment>
<dbReference type="eggNOG" id="COG0520">
    <property type="taxonomic scope" value="Bacteria"/>
</dbReference>
<keyword evidence="9" id="KW-1185">Reference proteome</keyword>
<dbReference type="Pfam" id="PF00266">
    <property type="entry name" value="Aminotran_5"/>
    <property type="match status" value="1"/>
</dbReference>
<comment type="similarity">
    <text evidence="2">Belongs to the class-V pyridoxal-phosphate-dependent aminotransferase family. Csd subfamily.</text>
</comment>
<evidence type="ECO:0000313" key="8">
    <source>
        <dbReference type="EMBL" id="EEG78535.1"/>
    </source>
</evidence>
<dbReference type="SUPFAM" id="SSF53383">
    <property type="entry name" value="PLP-dependent transferases"/>
    <property type="match status" value="1"/>
</dbReference>
<dbReference type="InterPro" id="IPR010969">
    <property type="entry name" value="Cys_dSase-rel_unknwn_funct"/>
</dbReference>
<protein>
    <recommendedName>
        <fullName evidence="3">cysteine desulfurase</fullName>
        <ecNumber evidence="3">2.8.1.7</ecNumber>
    </recommendedName>
</protein>
<proteinExistence type="inferred from homology"/>
<name>C0GDQ2_DETAL</name>
<evidence type="ECO:0000256" key="5">
    <source>
        <dbReference type="ARBA" id="ARBA00050776"/>
    </source>
</evidence>
<evidence type="ECO:0000256" key="1">
    <source>
        <dbReference type="ARBA" id="ARBA00001933"/>
    </source>
</evidence>
<dbReference type="Proteomes" id="UP000006443">
    <property type="component" value="Unassembled WGS sequence"/>
</dbReference>
<dbReference type="STRING" id="555088.DealDRAFT_0465"/>
<dbReference type="InterPro" id="IPR015421">
    <property type="entry name" value="PyrdxlP-dep_Trfase_major"/>
</dbReference>
<dbReference type="PIRSF" id="PIRSF005572">
    <property type="entry name" value="NifS"/>
    <property type="match status" value="1"/>
</dbReference>
<evidence type="ECO:0000256" key="6">
    <source>
        <dbReference type="RuleBase" id="RU004504"/>
    </source>
</evidence>
<dbReference type="GO" id="GO:0031071">
    <property type="term" value="F:cysteine desulfurase activity"/>
    <property type="evidence" value="ECO:0007669"/>
    <property type="project" value="UniProtKB-EC"/>
</dbReference>